<gene>
    <name evidence="2" type="ORF">FQV27_05660</name>
</gene>
<evidence type="ECO:0000313" key="2">
    <source>
        <dbReference type="EMBL" id="TXB69608.1"/>
    </source>
</evidence>
<dbReference type="Proteomes" id="UP000321562">
    <property type="component" value="Unassembled WGS sequence"/>
</dbReference>
<name>A0A5C6S458_9RHOB</name>
<proteinExistence type="predicted"/>
<dbReference type="RefSeq" id="WP_147096898.1">
    <property type="nucleotide sequence ID" value="NZ_JBHUFH010000001.1"/>
</dbReference>
<feature type="domain" description="Sulphotransferase Stf0" evidence="1">
    <location>
        <begin position="115"/>
        <end position="249"/>
    </location>
</feature>
<protein>
    <recommendedName>
        <fullName evidence="1">Sulphotransferase Stf0 domain-containing protein</fullName>
    </recommendedName>
</protein>
<comment type="caution">
    <text evidence="2">The sequence shown here is derived from an EMBL/GenBank/DDBJ whole genome shotgun (WGS) entry which is preliminary data.</text>
</comment>
<reference evidence="2 3" key="1">
    <citation type="submission" date="2019-08" db="EMBL/GenBank/DDBJ databases">
        <authorList>
            <person name="Ye J."/>
        </authorList>
    </citation>
    <scope>NUCLEOTIDE SEQUENCE [LARGE SCALE GENOMIC DNA]</scope>
    <source>
        <strain evidence="2 3">TK008</strain>
    </source>
</reference>
<evidence type="ECO:0000313" key="3">
    <source>
        <dbReference type="Proteomes" id="UP000321562"/>
    </source>
</evidence>
<keyword evidence="3" id="KW-1185">Reference proteome</keyword>
<dbReference type="EMBL" id="VOPL01000002">
    <property type="protein sequence ID" value="TXB69608.1"/>
    <property type="molecule type" value="Genomic_DNA"/>
</dbReference>
<dbReference type="SUPFAM" id="SSF52540">
    <property type="entry name" value="P-loop containing nucleoside triphosphate hydrolases"/>
    <property type="match status" value="1"/>
</dbReference>
<dbReference type="AlphaFoldDB" id="A0A5C6S458"/>
<sequence>MAEQIFDPEADQAKYRFWTRSDAPKKTYSILFTPRSGSSWLTSILTETKAMGTPTEWFNPQLMVTSTRAKGARDIDQFVAAISRHNIHGDMFGFEITSHQIRATFGGADGFMSHFSDAFFFWLIRKDIVAQGVSLHKMVQTQVGHSANSDADAIAKSDASYSYDAGQIERWIKHIRHAEIETEAMIARFGLSPVRLSYEGITAAGANETVGLFADALGAKLAAADELPTTHRKIGTEKNSEYATRFRAEKHDFVARLEDERAEMVAMHP</sequence>
<accession>A0A5C6S458</accession>
<dbReference type="Pfam" id="PF09037">
    <property type="entry name" value="Sulphotransf"/>
    <property type="match status" value="1"/>
</dbReference>
<dbReference type="InterPro" id="IPR027417">
    <property type="entry name" value="P-loop_NTPase"/>
</dbReference>
<dbReference type="InterPro" id="IPR024628">
    <property type="entry name" value="Sulfotransferase_Stf0_dom"/>
</dbReference>
<dbReference type="Gene3D" id="3.40.50.300">
    <property type="entry name" value="P-loop containing nucleotide triphosphate hydrolases"/>
    <property type="match status" value="1"/>
</dbReference>
<evidence type="ECO:0000259" key="1">
    <source>
        <dbReference type="Pfam" id="PF09037"/>
    </source>
</evidence>
<organism evidence="2 3">
    <name type="scientific">Paracoccus aurantiacus</name>
    <dbReference type="NCBI Taxonomy" id="2599412"/>
    <lineage>
        <taxon>Bacteria</taxon>
        <taxon>Pseudomonadati</taxon>
        <taxon>Pseudomonadota</taxon>
        <taxon>Alphaproteobacteria</taxon>
        <taxon>Rhodobacterales</taxon>
        <taxon>Paracoccaceae</taxon>
        <taxon>Paracoccus</taxon>
    </lineage>
</organism>
<dbReference type="OrthoDB" id="7855004at2"/>